<reference evidence="1 2" key="1">
    <citation type="submission" date="2015-12" db="EMBL/GenBank/DDBJ databases">
        <authorList>
            <person name="Andreevskaya M."/>
        </authorList>
    </citation>
    <scope>NUCLEOTIDE SEQUENCE [LARGE SCALE GENOMIC DNA]</scope>
    <source>
        <strain evidence="1 2">C122c</strain>
    </source>
</reference>
<organism evidence="1 2">
    <name type="scientific">Leuconostoc gasicomitatum</name>
    <dbReference type="NCBI Taxonomy" id="115778"/>
    <lineage>
        <taxon>Bacteria</taxon>
        <taxon>Bacillati</taxon>
        <taxon>Bacillota</taxon>
        <taxon>Bacilli</taxon>
        <taxon>Lactobacillales</taxon>
        <taxon>Lactobacillaceae</taxon>
        <taxon>Leuconostoc</taxon>
        <taxon>Leuconostoc gelidum group</taxon>
    </lineage>
</organism>
<proteinExistence type="predicted"/>
<dbReference type="EMBL" id="FBSY01000007">
    <property type="protein sequence ID" value="CUW10430.1"/>
    <property type="molecule type" value="Genomic_DNA"/>
</dbReference>
<gene>
    <name evidence="1" type="ORF">C122C_0802</name>
</gene>
<evidence type="ECO:0000313" key="1">
    <source>
        <dbReference type="EMBL" id="CUW10430.1"/>
    </source>
</evidence>
<sequence>MGRLESKRYYELYVDGQFETSYKDRVTANRTVAQLFNKGHEVKVLSFERGAKRKFENKPQKINLTHIVKHEEYGILSKILVKKDGTKVYMWHHQGDGRRAKLFSDNLTALSVAKRIGAKIKQVSYADVSLNAN</sequence>
<name>A0ABP2B5U1_9LACO</name>
<keyword evidence="2" id="KW-1185">Reference proteome</keyword>
<comment type="caution">
    <text evidence="1">The sequence shown here is derived from an EMBL/GenBank/DDBJ whole genome shotgun (WGS) entry which is preliminary data.</text>
</comment>
<dbReference type="RefSeq" id="WP_089997580.1">
    <property type="nucleotide sequence ID" value="NZ_FBSY01000007.1"/>
</dbReference>
<dbReference type="Proteomes" id="UP000199271">
    <property type="component" value="Unassembled WGS sequence"/>
</dbReference>
<evidence type="ECO:0000313" key="2">
    <source>
        <dbReference type="Proteomes" id="UP000199271"/>
    </source>
</evidence>
<protein>
    <submittedName>
        <fullName evidence="1">Uncharacterized protein</fullName>
    </submittedName>
</protein>
<accession>A0ABP2B5U1</accession>